<dbReference type="InterPro" id="IPR016871">
    <property type="entry name" value="MSHA_biogenesis_MshI"/>
</dbReference>
<dbReference type="OrthoDB" id="5296002at2"/>
<dbReference type="SUPFAM" id="SSF53067">
    <property type="entry name" value="Actin-like ATPase domain"/>
    <property type="match status" value="1"/>
</dbReference>
<dbReference type="InterPro" id="IPR043129">
    <property type="entry name" value="ATPase_NBD"/>
</dbReference>
<dbReference type="RefSeq" id="WP_065611617.1">
    <property type="nucleotide sequence ID" value="NZ_CAWMPN010000013.1"/>
</dbReference>
<reference evidence="1 2" key="1">
    <citation type="submission" date="2016-06" db="EMBL/GenBank/DDBJ databases">
        <authorList>
            <person name="Kjaerup R.B."/>
            <person name="Dalgaard T.S."/>
            <person name="Juul-Madsen H.R."/>
        </authorList>
    </citation>
    <scope>NUCLEOTIDE SEQUENCE [LARGE SCALE GENOMIC DNA]</scope>
    <source>
        <strain evidence="1 2">1S159</strain>
    </source>
</reference>
<organism evidence="1 2">
    <name type="scientific">Aliivibrio logei</name>
    <name type="common">Vibrio logei</name>
    <dbReference type="NCBI Taxonomy" id="688"/>
    <lineage>
        <taxon>Bacteria</taxon>
        <taxon>Pseudomonadati</taxon>
        <taxon>Pseudomonadota</taxon>
        <taxon>Gammaproteobacteria</taxon>
        <taxon>Vibrionales</taxon>
        <taxon>Vibrionaceae</taxon>
        <taxon>Aliivibrio</taxon>
    </lineage>
</organism>
<dbReference type="EMBL" id="MAJU01000013">
    <property type="protein sequence ID" value="OCH20207.1"/>
    <property type="molecule type" value="Genomic_DNA"/>
</dbReference>
<dbReference type="STRING" id="688.A6E04_00540"/>
<proteinExistence type="predicted"/>
<evidence type="ECO:0000313" key="2">
    <source>
        <dbReference type="Proteomes" id="UP000093523"/>
    </source>
</evidence>
<evidence type="ECO:0000313" key="1">
    <source>
        <dbReference type="EMBL" id="OCH20207.1"/>
    </source>
</evidence>
<name>A0A1B9NWV8_ALILO</name>
<dbReference type="PIRSF" id="PIRSF028153">
    <property type="entry name" value="MSHA_biogenesis_protein_MshI"/>
    <property type="match status" value="1"/>
</dbReference>
<sequence>MNMMDAFKKLTLSRSIKTTTSIVLLQGGIYIAKSDDDNQLKESHYTEINHPQAWKEALVSACQQAGVSDCGANIIVGSHLYQSFQIEKPNIPKEELIGALPFLVKDLITDRVSDIVADGIETSNGKLQVYISQIATIKSIVDLLQPFSIQVINITPDELTWANAKPEQDGFMLLCHSKSADFKLLAFNEGRLHLNRSLRGIKAPLTGDESSHFQLDNLALELQRSLDYLSAHSQGVNINHLYFRCDDEDDSTLSTELQNRLGVKVASLIVDEPRVFRAGEVLSWLGLFNKPNINLYNDTLKPKTDYLTLPNVLISWGVGMVLVGIIAGYYQWQLYGVENKVALASSQESIYNQELIEVNKKLAGHKPSAAKLAAIKRLKDDINAKKASLKMIDNFDEGMQVGYSGLMSSLTQIGKGNISLTKIYISGNDVNFTGFARTPDVVPSWIQSFESELHLVGRTFAQLDIKTDEKGVVSFTLNTTVSKESNE</sequence>
<dbReference type="Proteomes" id="UP000093523">
    <property type="component" value="Unassembled WGS sequence"/>
</dbReference>
<gene>
    <name evidence="1" type="ORF">A6E04_00540</name>
</gene>
<dbReference type="AlphaFoldDB" id="A0A1B9NWV8"/>
<accession>A0A1B9NWV8</accession>
<comment type="caution">
    <text evidence="1">The sequence shown here is derived from an EMBL/GenBank/DDBJ whole genome shotgun (WGS) entry which is preliminary data.</text>
</comment>
<protein>
    <submittedName>
        <fullName evidence="1">MSHA biogenesis protein MshI</fullName>
    </submittedName>
</protein>